<name>A0A3R9YYF9_9ENTE</name>
<feature type="transmembrane region" description="Helical" evidence="9">
    <location>
        <begin position="271"/>
        <end position="289"/>
    </location>
</feature>
<keyword evidence="4" id="KW-0997">Cell inner membrane</keyword>
<evidence type="ECO:0000256" key="4">
    <source>
        <dbReference type="ARBA" id="ARBA00022519"/>
    </source>
</evidence>
<evidence type="ECO:0000256" key="6">
    <source>
        <dbReference type="ARBA" id="ARBA00022989"/>
    </source>
</evidence>
<feature type="transmembrane region" description="Helical" evidence="9">
    <location>
        <begin position="201"/>
        <end position="221"/>
    </location>
</feature>
<dbReference type="Pfam" id="PF04143">
    <property type="entry name" value="Sulf_transp"/>
    <property type="match status" value="1"/>
</dbReference>
<dbReference type="PANTHER" id="PTHR30574:SF1">
    <property type="entry name" value="SULPHUR TRANSPORT DOMAIN-CONTAINING PROTEIN"/>
    <property type="match status" value="1"/>
</dbReference>
<feature type="transmembrane region" description="Helical" evidence="9">
    <location>
        <begin position="370"/>
        <end position="386"/>
    </location>
</feature>
<dbReference type="Proteomes" id="UP000277864">
    <property type="component" value="Unassembled WGS sequence"/>
</dbReference>
<dbReference type="OrthoDB" id="9794165at2"/>
<keyword evidence="2" id="KW-0813">Transport</keyword>
<evidence type="ECO:0000256" key="1">
    <source>
        <dbReference type="ARBA" id="ARBA00004429"/>
    </source>
</evidence>
<keyword evidence="5 9" id="KW-0812">Transmembrane</keyword>
<dbReference type="EMBL" id="PXZH01000001">
    <property type="protein sequence ID" value="RST90407.1"/>
    <property type="molecule type" value="Genomic_DNA"/>
</dbReference>
<evidence type="ECO:0000256" key="5">
    <source>
        <dbReference type="ARBA" id="ARBA00022692"/>
    </source>
</evidence>
<keyword evidence="11" id="KW-1185">Reference proteome</keyword>
<protein>
    <submittedName>
        <fullName evidence="10">YeeE/YedE family protein</fullName>
    </submittedName>
</protein>
<evidence type="ECO:0000256" key="9">
    <source>
        <dbReference type="SAM" id="Phobius"/>
    </source>
</evidence>
<accession>A0A3R9YYF9</accession>
<feature type="transmembrane region" description="Helical" evidence="9">
    <location>
        <begin position="42"/>
        <end position="61"/>
    </location>
</feature>
<comment type="similarity">
    <text evidence="8">Belongs to the TsuA/YedE (TC 9.B.102) family.</text>
</comment>
<keyword evidence="3" id="KW-1003">Cell membrane</keyword>
<reference evidence="10 11" key="1">
    <citation type="submission" date="2018-03" db="EMBL/GenBank/DDBJ databases">
        <authorList>
            <person name="Gulvik C.A."/>
        </authorList>
    </citation>
    <scope>NUCLEOTIDE SEQUENCE [LARGE SCALE GENOMIC DNA]</scope>
    <source>
        <strain evidence="10 11">JCM 31581</strain>
    </source>
</reference>
<evidence type="ECO:0000256" key="2">
    <source>
        <dbReference type="ARBA" id="ARBA00022448"/>
    </source>
</evidence>
<gene>
    <name evidence="10" type="ORF">C7P63_04845</name>
</gene>
<dbReference type="PANTHER" id="PTHR30574">
    <property type="entry name" value="INNER MEMBRANE PROTEIN YEDE"/>
    <property type="match status" value="1"/>
</dbReference>
<feature type="transmembrane region" description="Helical" evidence="9">
    <location>
        <begin position="129"/>
        <end position="149"/>
    </location>
</feature>
<keyword evidence="6 9" id="KW-1133">Transmembrane helix</keyword>
<comment type="caution">
    <text evidence="10">The sequence shown here is derived from an EMBL/GenBank/DDBJ whole genome shotgun (WGS) entry which is preliminary data.</text>
</comment>
<keyword evidence="7 9" id="KW-0472">Membrane</keyword>
<sequence length="434" mass="46819">MLNMKKNFEQMGLNSQQPIIGVILIAILAWAGYALGQTKASLPMYLLAGVLLGYILTRSRFGFAGGVKRIYVRGEGSLTKALILMLAVTMFLALGIQWFAASNGAVTAMVAKEGEAIIPGTQNVAFTNIATILGGFIFGVGMMLAGGCASGTLADFGEGEGHAIIALPFFVLGAAPGHWLRYVIDESSVGKVGFQVYLPDYVGFVGAVVITLVLLGVLYWITRRYEDKRKQAGTYADPKSDYEVFEQPLKDAQAFKWTSFETYHKFFIERWSFVTGAILLSVVSIFILITTQKAWGVTSAFTVLDVYVLQKLGMTFESPAFESILEKVNAGLLQDGGTIRNIGLVFGSLIAFLLAGRFKFNFRFKGKDGVYFAVGGLMMGVGSRMAKGCNIGALYSAITNFSLSGWVFLIALTLGGIVGLKAFAGKVCIIPNKK</sequence>
<evidence type="ECO:0000256" key="8">
    <source>
        <dbReference type="ARBA" id="ARBA00035655"/>
    </source>
</evidence>
<feature type="transmembrane region" description="Helical" evidence="9">
    <location>
        <begin position="406"/>
        <end position="424"/>
    </location>
</feature>
<evidence type="ECO:0000313" key="11">
    <source>
        <dbReference type="Proteomes" id="UP000277864"/>
    </source>
</evidence>
<feature type="transmembrane region" description="Helical" evidence="9">
    <location>
        <begin position="339"/>
        <end position="358"/>
    </location>
</feature>
<evidence type="ECO:0000256" key="3">
    <source>
        <dbReference type="ARBA" id="ARBA00022475"/>
    </source>
</evidence>
<feature type="transmembrane region" description="Helical" evidence="9">
    <location>
        <begin position="20"/>
        <end position="36"/>
    </location>
</feature>
<proteinExistence type="inferred from homology"/>
<feature type="transmembrane region" description="Helical" evidence="9">
    <location>
        <begin position="81"/>
        <end position="100"/>
    </location>
</feature>
<dbReference type="AlphaFoldDB" id="A0A3R9YYF9"/>
<feature type="transmembrane region" description="Helical" evidence="9">
    <location>
        <begin position="161"/>
        <end position="181"/>
    </location>
</feature>
<comment type="subcellular location">
    <subcellularLocation>
        <location evidence="1">Cell inner membrane</location>
        <topology evidence="1">Multi-pass membrane protein</topology>
    </subcellularLocation>
</comment>
<organism evidence="10 11">
    <name type="scientific">Vagococcus humatus</name>
    <dbReference type="NCBI Taxonomy" id="1889241"/>
    <lineage>
        <taxon>Bacteria</taxon>
        <taxon>Bacillati</taxon>
        <taxon>Bacillota</taxon>
        <taxon>Bacilli</taxon>
        <taxon>Lactobacillales</taxon>
        <taxon>Enterococcaceae</taxon>
        <taxon>Vagococcus</taxon>
    </lineage>
</organism>
<dbReference type="InterPro" id="IPR007272">
    <property type="entry name" value="Sulf_transp_TsuA/YedE"/>
</dbReference>
<dbReference type="GO" id="GO:0005886">
    <property type="term" value="C:plasma membrane"/>
    <property type="evidence" value="ECO:0007669"/>
    <property type="project" value="UniProtKB-SubCell"/>
</dbReference>
<evidence type="ECO:0000313" key="10">
    <source>
        <dbReference type="EMBL" id="RST90407.1"/>
    </source>
</evidence>
<evidence type="ECO:0000256" key="7">
    <source>
        <dbReference type="ARBA" id="ARBA00023136"/>
    </source>
</evidence>